<feature type="chain" id="PRO_5012475154" evidence="1">
    <location>
        <begin position="16"/>
        <end position="356"/>
    </location>
</feature>
<evidence type="ECO:0000256" key="1">
    <source>
        <dbReference type="SAM" id="SignalP"/>
    </source>
</evidence>
<reference evidence="2 3" key="1">
    <citation type="submission" date="2014-02" db="EMBL/GenBank/DDBJ databases">
        <title>The genome sequence of the entomopathogenic fungus Metarhizium robertsii ARSEF 2575.</title>
        <authorList>
            <person name="Giuliano Garisto Donzelli B."/>
            <person name="Roe B.A."/>
            <person name="Macmil S.L."/>
            <person name="Krasnoff S.B."/>
            <person name="Gibson D.M."/>
        </authorList>
    </citation>
    <scope>NUCLEOTIDE SEQUENCE [LARGE SCALE GENOMIC DNA]</scope>
    <source>
        <strain evidence="2 3">ARSEF 2575</strain>
    </source>
</reference>
<name>A0A0A1UMG2_9HYPO</name>
<keyword evidence="1" id="KW-0732">Signal</keyword>
<accession>A0A0A1UMG2</accession>
<dbReference type="AlphaFoldDB" id="A0A0A1UMG2"/>
<dbReference type="HOGENOM" id="CLU_063272_0_0_1"/>
<comment type="caution">
    <text evidence="2">The sequence shown here is derived from an EMBL/GenBank/DDBJ whole genome shotgun (WGS) entry which is preliminary data.</text>
</comment>
<evidence type="ECO:0000313" key="3">
    <source>
        <dbReference type="Proteomes" id="UP000030151"/>
    </source>
</evidence>
<protein>
    <submittedName>
        <fullName evidence="2">Uncharacterized protein</fullName>
    </submittedName>
</protein>
<dbReference type="EMBL" id="JELW01000093">
    <property type="protein sequence ID" value="EXU95213.1"/>
    <property type="molecule type" value="Genomic_DNA"/>
</dbReference>
<organism evidence="2 3">
    <name type="scientific">Metarhizium robertsii</name>
    <dbReference type="NCBI Taxonomy" id="568076"/>
    <lineage>
        <taxon>Eukaryota</taxon>
        <taxon>Fungi</taxon>
        <taxon>Dikarya</taxon>
        <taxon>Ascomycota</taxon>
        <taxon>Pezizomycotina</taxon>
        <taxon>Sordariomycetes</taxon>
        <taxon>Hypocreomycetidae</taxon>
        <taxon>Hypocreales</taxon>
        <taxon>Clavicipitaceae</taxon>
        <taxon>Metarhizium</taxon>
    </lineage>
</organism>
<dbReference type="Proteomes" id="UP000030151">
    <property type="component" value="Unassembled WGS sequence"/>
</dbReference>
<proteinExistence type="predicted"/>
<gene>
    <name evidence="2" type="ORF">X797_011710</name>
</gene>
<evidence type="ECO:0000313" key="2">
    <source>
        <dbReference type="EMBL" id="EXU95213.1"/>
    </source>
</evidence>
<sequence length="356" mass="38035">MKSTIVITILAACVATWEYPNCEHDNFYRTLIKKALQDEANSVCFDWLAKTVTVPPSIPAEFNNCDARAASSACPCIIYWMSASTSTINKNPHTNPPTVVMTTTKQLLRTATANTERPRTISSTVHVPPIMAISTGRLQTSQSTCTTLTTQNTHTTKQSTCTTYSIKPRTVTNTERCRTAISTSPTSPVITFTTKGPPTTNTTQNTQATQAAHNAKAINCDISTTYRIEIHATQPHATSSCFGQSGCPVGSITITPYHTGAATVRRKVSAISVGSNIVALRGCKFCIFLALSFSLHCSNSRQQNGCVARQQRHHYSTNIGVAPPEPSDCLVVAAAAGQIIDSLGLVAAAAVAALLL</sequence>
<feature type="signal peptide" evidence="1">
    <location>
        <begin position="1"/>
        <end position="15"/>
    </location>
</feature>